<accession>A0A4Y2H354</accession>
<comment type="caution">
    <text evidence="1">The sequence shown here is derived from an EMBL/GenBank/DDBJ whole genome shotgun (WGS) entry which is preliminary data.</text>
</comment>
<sequence>MLPKMQLVCGPDAHPTSTEGQNCPHGLIRKFEEWVAGACIVSILEHDGVVTESWVRCQRIKNKKLENQDPHATVYTSCMWIRCRLNQPPSKVLTW</sequence>
<name>A0A4Y2H354_ARAVE</name>
<dbReference type="EMBL" id="BGPR01001705">
    <property type="protein sequence ID" value="GBM59907.1"/>
    <property type="molecule type" value="Genomic_DNA"/>
</dbReference>
<protein>
    <submittedName>
        <fullName evidence="1">Uncharacterized protein</fullName>
    </submittedName>
</protein>
<proteinExistence type="predicted"/>
<keyword evidence="2" id="KW-1185">Reference proteome</keyword>
<evidence type="ECO:0000313" key="2">
    <source>
        <dbReference type="Proteomes" id="UP000499080"/>
    </source>
</evidence>
<dbReference type="Proteomes" id="UP000499080">
    <property type="component" value="Unassembled WGS sequence"/>
</dbReference>
<gene>
    <name evidence="1" type="ORF">AVEN_82731_1</name>
</gene>
<evidence type="ECO:0000313" key="1">
    <source>
        <dbReference type="EMBL" id="GBM59907.1"/>
    </source>
</evidence>
<dbReference type="AlphaFoldDB" id="A0A4Y2H354"/>
<reference evidence="1 2" key="1">
    <citation type="journal article" date="2019" name="Sci. Rep.">
        <title>Orb-weaving spider Araneus ventricosus genome elucidates the spidroin gene catalogue.</title>
        <authorList>
            <person name="Kono N."/>
            <person name="Nakamura H."/>
            <person name="Ohtoshi R."/>
            <person name="Moran D.A.P."/>
            <person name="Shinohara A."/>
            <person name="Yoshida Y."/>
            <person name="Fujiwara M."/>
            <person name="Mori M."/>
            <person name="Tomita M."/>
            <person name="Arakawa K."/>
        </authorList>
    </citation>
    <scope>NUCLEOTIDE SEQUENCE [LARGE SCALE GENOMIC DNA]</scope>
</reference>
<organism evidence="1 2">
    <name type="scientific">Araneus ventricosus</name>
    <name type="common">Orbweaver spider</name>
    <name type="synonym">Epeira ventricosa</name>
    <dbReference type="NCBI Taxonomy" id="182803"/>
    <lineage>
        <taxon>Eukaryota</taxon>
        <taxon>Metazoa</taxon>
        <taxon>Ecdysozoa</taxon>
        <taxon>Arthropoda</taxon>
        <taxon>Chelicerata</taxon>
        <taxon>Arachnida</taxon>
        <taxon>Araneae</taxon>
        <taxon>Araneomorphae</taxon>
        <taxon>Entelegynae</taxon>
        <taxon>Araneoidea</taxon>
        <taxon>Araneidae</taxon>
        <taxon>Araneus</taxon>
    </lineage>
</organism>